<proteinExistence type="predicted"/>
<comment type="caution">
    <text evidence="2">The sequence shown here is derived from an EMBL/GenBank/DDBJ whole genome shotgun (WGS) entry which is preliminary data.</text>
</comment>
<keyword evidence="1" id="KW-0472">Membrane</keyword>
<organism evidence="2">
    <name type="scientific">Ligilactobacillus agilis</name>
    <dbReference type="NCBI Taxonomy" id="1601"/>
    <lineage>
        <taxon>Bacteria</taxon>
        <taxon>Bacillati</taxon>
        <taxon>Bacillota</taxon>
        <taxon>Bacilli</taxon>
        <taxon>Lactobacillales</taxon>
        <taxon>Lactobacillaceae</taxon>
        <taxon>Ligilactobacillus</taxon>
    </lineage>
</organism>
<protein>
    <submittedName>
        <fullName evidence="2">Uncharacterized protein</fullName>
    </submittedName>
</protein>
<evidence type="ECO:0000256" key="1">
    <source>
        <dbReference type="SAM" id="Phobius"/>
    </source>
</evidence>
<reference evidence="2" key="1">
    <citation type="submission" date="2019-10" db="EMBL/GenBank/DDBJ databases">
        <title>Lactobacillus agilis SY212 Whole Genome Sequencing Project.</title>
        <authorList>
            <person name="Suzuki S."/>
            <person name="Endo A."/>
            <person name="Maeno S."/>
            <person name="Shiwa Y."/>
            <person name="Matsutani M."/>
            <person name="Kajikawa A."/>
        </authorList>
    </citation>
    <scope>NUCLEOTIDE SEQUENCE</scope>
    <source>
        <strain evidence="2">SY212</strain>
    </source>
</reference>
<dbReference type="AlphaFoldDB" id="A0A6F9XJH5"/>
<feature type="transmembrane region" description="Helical" evidence="1">
    <location>
        <begin position="12"/>
        <end position="31"/>
    </location>
</feature>
<name>A0A6F9XJH5_9LACO</name>
<keyword evidence="1" id="KW-0812">Transmembrane</keyword>
<dbReference type="Proteomes" id="UP000494265">
    <property type="component" value="Unassembled WGS sequence"/>
</dbReference>
<keyword evidence="1" id="KW-1133">Transmembrane helix</keyword>
<sequence length="89" mass="10115">MEMGRLIDTICGSFCIFLLFLIFNLGFPIMTIQTGMLAYQNFFLLHDTPVALMYLALAIYAGIITIMTLYVDVMVIVSLITLVVKWLTR</sequence>
<accession>A0A6F9XJH5</accession>
<feature type="transmembrane region" description="Helical" evidence="1">
    <location>
        <begin position="51"/>
        <end position="84"/>
    </location>
</feature>
<evidence type="ECO:0000313" key="2">
    <source>
        <dbReference type="EMBL" id="GET05338.1"/>
    </source>
</evidence>
<gene>
    <name evidence="2" type="ORF">SY212_03680</name>
</gene>
<dbReference type="EMBL" id="BLAM01000054">
    <property type="protein sequence ID" value="GET05338.1"/>
    <property type="molecule type" value="Genomic_DNA"/>
</dbReference>